<evidence type="ECO:0000256" key="4">
    <source>
        <dbReference type="ARBA" id="ARBA00023015"/>
    </source>
</evidence>
<dbReference type="Gene3D" id="2.30.30.110">
    <property type="match status" value="1"/>
</dbReference>
<dbReference type="EMBL" id="LR828257">
    <property type="protein sequence ID" value="CAD0320491.1"/>
    <property type="molecule type" value="Genomic_DNA"/>
</dbReference>
<evidence type="ECO:0000256" key="7">
    <source>
        <dbReference type="ARBA" id="ARBA00033135"/>
    </source>
</evidence>
<feature type="region of interest" description="Disordered" evidence="8">
    <location>
        <begin position="43"/>
        <end position="170"/>
    </location>
</feature>
<evidence type="ECO:0000313" key="9">
    <source>
        <dbReference type="EMBL" id="CAD0320500.1"/>
    </source>
</evidence>
<reference evidence="9 10" key="1">
    <citation type="submission" date="2020-07" db="EMBL/GenBank/DDBJ databases">
        <authorList>
            <person name="Pothier F. J."/>
        </authorList>
    </citation>
    <scope>NUCLEOTIDE SEQUENCE [LARGE SCALE GENOMIC DNA]</scope>
    <source>
        <strain evidence="9 10">CFBP 498</strain>
    </source>
</reference>
<name>A0A6V7CPZ4_9XANT</name>
<keyword evidence="4" id="KW-0805">Transcription regulation</keyword>
<dbReference type="InterPro" id="IPR002712">
    <property type="entry name" value="CcdB"/>
</dbReference>
<evidence type="ECO:0000256" key="2">
    <source>
        <dbReference type="ARBA" id="ARBA00015075"/>
    </source>
</evidence>
<evidence type="ECO:0000256" key="5">
    <source>
        <dbReference type="ARBA" id="ARBA00023163"/>
    </source>
</evidence>
<sequence>MTDQFDVYANVGQNKSIPYVVVVQSKIFDASPRRVVVPLVRKSTHSRPLPLHPGTHGGRPTRHPATPGNDLGAAGSAQQTCRHVERPGPNHHRRPGRAIHPLIRLSAKHGRRGNTNASSAARAKPKPRKNDRSNQIALIAAKARRPTNHPSASPLESRGRGDSRGVLACPERGPRFVLPKAVRSVGVFLGRTPKEGSETAAGFWHARSGTRVLYRQRRYEAWAPLFWAYAQKKAAEPADKPGSVVDSHSSRRYVTAALKQPTRIQRGPRQWIPIWSCSRWGLPCRSVTGLAVRSYRTISPLPAPRKERRRYLSVALSVGLRRPGVTWHLALWSPDFPRHSCE</sequence>
<dbReference type="Pfam" id="PF01845">
    <property type="entry name" value="CcdB"/>
    <property type="match status" value="1"/>
</dbReference>
<proteinExistence type="inferred from homology"/>
<keyword evidence="10" id="KW-1185">Reference proteome</keyword>
<dbReference type="Proteomes" id="UP000515406">
    <property type="component" value="Chromosome"/>
</dbReference>
<dbReference type="AntiFam" id="ANF00041">
    <property type="entry name" value="Antisense to RNaseP"/>
</dbReference>
<gene>
    <name evidence="9" type="ORF">CFBP498_15770</name>
</gene>
<evidence type="ECO:0000256" key="3">
    <source>
        <dbReference type="ARBA" id="ARBA00022491"/>
    </source>
</evidence>
<organism evidence="9 10">
    <name type="scientific">Xanthomonas hortorum pv. vitians</name>
    <dbReference type="NCBI Taxonomy" id="83224"/>
    <lineage>
        <taxon>Bacteria</taxon>
        <taxon>Pseudomonadati</taxon>
        <taxon>Pseudomonadota</taxon>
        <taxon>Gammaproteobacteria</taxon>
        <taxon>Lysobacterales</taxon>
        <taxon>Lysobacteraceae</taxon>
        <taxon>Xanthomonas</taxon>
    </lineage>
</organism>
<dbReference type="InterPro" id="IPR011067">
    <property type="entry name" value="Plasmid_toxin/cell-grow_inhib"/>
</dbReference>
<accession>A0A6V7CPZ4</accession>
<evidence type="ECO:0000256" key="1">
    <source>
        <dbReference type="ARBA" id="ARBA00005230"/>
    </source>
</evidence>
<evidence type="ECO:0000313" key="10">
    <source>
        <dbReference type="Proteomes" id="UP000515406"/>
    </source>
</evidence>
<comment type="similarity">
    <text evidence="1">Belongs to the CcdB toxin family.</text>
</comment>
<dbReference type="SUPFAM" id="SSF50118">
    <property type="entry name" value="Cell growth inhibitor/plasmid maintenance toxic component"/>
    <property type="match status" value="1"/>
</dbReference>
<evidence type="ECO:0000256" key="6">
    <source>
        <dbReference type="ARBA" id="ARBA00029628"/>
    </source>
</evidence>
<evidence type="ECO:0000256" key="8">
    <source>
        <dbReference type="SAM" id="MobiDB-lite"/>
    </source>
</evidence>
<dbReference type="GO" id="GO:0008657">
    <property type="term" value="F:DNA topoisomerase type II (double strand cut, ATP-hydrolyzing) inhibitor activity"/>
    <property type="evidence" value="ECO:0007669"/>
    <property type="project" value="InterPro"/>
</dbReference>
<dbReference type="GO" id="GO:0006276">
    <property type="term" value="P:plasmid maintenance"/>
    <property type="evidence" value="ECO:0007669"/>
    <property type="project" value="InterPro"/>
</dbReference>
<protein>
    <recommendedName>
        <fullName evidence="2">Toxin CcdB</fullName>
    </recommendedName>
    <alternativeName>
        <fullName evidence="7">Cytotoxic protein CcdB</fullName>
    </alternativeName>
    <alternativeName>
        <fullName evidence="6">Protein LetD</fullName>
    </alternativeName>
</protein>
<keyword evidence="3" id="KW-0678">Repressor</keyword>
<dbReference type="AlphaFoldDB" id="A0A6V7CPZ4"/>
<dbReference type="EMBL" id="LR828257">
    <property type="protein sequence ID" value="CAD0320500.1"/>
    <property type="molecule type" value="Genomic_DNA"/>
</dbReference>
<keyword evidence="5" id="KW-0804">Transcription</keyword>